<protein>
    <submittedName>
        <fullName evidence="2">Uncharacterized protein</fullName>
    </submittedName>
</protein>
<evidence type="ECO:0000313" key="2">
    <source>
        <dbReference type="EMBL" id="QQP42200.1"/>
    </source>
</evidence>
<evidence type="ECO:0000313" key="3">
    <source>
        <dbReference type="Proteomes" id="UP000595437"/>
    </source>
</evidence>
<dbReference type="Proteomes" id="UP000595437">
    <property type="component" value="Chromosome 11"/>
</dbReference>
<organism evidence="2 3">
    <name type="scientific">Caligus rogercresseyi</name>
    <name type="common">Sea louse</name>
    <dbReference type="NCBI Taxonomy" id="217165"/>
    <lineage>
        <taxon>Eukaryota</taxon>
        <taxon>Metazoa</taxon>
        <taxon>Ecdysozoa</taxon>
        <taxon>Arthropoda</taxon>
        <taxon>Crustacea</taxon>
        <taxon>Multicrustacea</taxon>
        <taxon>Hexanauplia</taxon>
        <taxon>Copepoda</taxon>
        <taxon>Siphonostomatoida</taxon>
        <taxon>Caligidae</taxon>
        <taxon>Caligus</taxon>
    </lineage>
</organism>
<dbReference type="OrthoDB" id="411173at2759"/>
<name>A0A7T8H2B1_CALRO</name>
<dbReference type="EMBL" id="CP045900">
    <property type="protein sequence ID" value="QQP42200.1"/>
    <property type="molecule type" value="Genomic_DNA"/>
</dbReference>
<reference evidence="3" key="1">
    <citation type="submission" date="2021-01" db="EMBL/GenBank/DDBJ databases">
        <title>Caligus Genome Assembly.</title>
        <authorList>
            <person name="Gallardo-Escarate C."/>
        </authorList>
    </citation>
    <scope>NUCLEOTIDE SEQUENCE [LARGE SCALE GENOMIC DNA]</scope>
</reference>
<feature type="compositionally biased region" description="Polar residues" evidence="1">
    <location>
        <begin position="65"/>
        <end position="78"/>
    </location>
</feature>
<proteinExistence type="predicted"/>
<gene>
    <name evidence="2" type="ORF">FKW44_016794</name>
</gene>
<dbReference type="AlphaFoldDB" id="A0A7T8H2B1"/>
<evidence type="ECO:0000256" key="1">
    <source>
        <dbReference type="SAM" id="MobiDB-lite"/>
    </source>
</evidence>
<accession>A0A7T8H2B1</accession>
<sequence length="96" mass="10444">MQGEWFVLNAAKTQFMMGAKPRKKTLQPSIRVGGVELHPSDEIECLGSSSTQTSPPHPTMPTGKGSKNNGQHSSQGGRSYSERKILRQTGPGGYDW</sequence>
<feature type="region of interest" description="Disordered" evidence="1">
    <location>
        <begin position="37"/>
        <end position="96"/>
    </location>
</feature>
<keyword evidence="3" id="KW-1185">Reference proteome</keyword>